<accession>A0A927JEZ1</accession>
<dbReference type="InterPro" id="IPR003399">
    <property type="entry name" value="Mce/MlaD"/>
</dbReference>
<keyword evidence="4" id="KW-1185">Reference proteome</keyword>
<reference evidence="3" key="1">
    <citation type="submission" date="2020-09" db="EMBL/GenBank/DDBJ databases">
        <title>Hoyosella lacisalsi sp. nov., a halotolerant actinobacterium isolated from soil of Lake Gudzhirganskoe.</title>
        <authorList>
            <person name="Yang Q."/>
            <person name="Guo P.Y."/>
            <person name="Liu S.W."/>
            <person name="Li F.N."/>
            <person name="Sun C.H."/>
        </authorList>
    </citation>
    <scope>NUCLEOTIDE SEQUENCE</scope>
    <source>
        <strain evidence="3">G463</strain>
    </source>
</reference>
<organism evidence="3 4">
    <name type="scientific">Lolliginicoccus lacisalsi</name>
    <dbReference type="NCBI Taxonomy" id="2742202"/>
    <lineage>
        <taxon>Bacteria</taxon>
        <taxon>Bacillati</taxon>
        <taxon>Actinomycetota</taxon>
        <taxon>Actinomycetes</taxon>
        <taxon>Mycobacteriales</taxon>
        <taxon>Hoyosellaceae</taxon>
        <taxon>Lolliginicoccus</taxon>
    </lineage>
</organism>
<gene>
    <name evidence="3" type="ORF">HT102_15615</name>
</gene>
<dbReference type="PANTHER" id="PTHR33371:SF4">
    <property type="entry name" value="INTERMEMBRANE PHOSPHOLIPID TRANSPORT SYSTEM BINDING PROTEIN MLAD"/>
    <property type="match status" value="1"/>
</dbReference>
<name>A0A927JEZ1_9ACTN</name>
<dbReference type="InterPro" id="IPR052336">
    <property type="entry name" value="MlaD_Phospholipid_Transporter"/>
</dbReference>
<dbReference type="RefSeq" id="WP_192040382.1">
    <property type="nucleotide sequence ID" value="NZ_JACYWE010000016.1"/>
</dbReference>
<evidence type="ECO:0000259" key="2">
    <source>
        <dbReference type="Pfam" id="PF11887"/>
    </source>
</evidence>
<dbReference type="InterPro" id="IPR024516">
    <property type="entry name" value="Mce_C"/>
</dbReference>
<dbReference type="Proteomes" id="UP000642993">
    <property type="component" value="Unassembled WGS sequence"/>
</dbReference>
<evidence type="ECO:0000313" key="4">
    <source>
        <dbReference type="Proteomes" id="UP000642993"/>
    </source>
</evidence>
<dbReference type="Pfam" id="PF02470">
    <property type="entry name" value="MlaD"/>
    <property type="match status" value="1"/>
</dbReference>
<dbReference type="PANTHER" id="PTHR33371">
    <property type="entry name" value="INTERMEMBRANE PHOSPHOLIPID TRANSPORT SYSTEM BINDING PROTEIN MLAD-RELATED"/>
    <property type="match status" value="1"/>
</dbReference>
<dbReference type="AlphaFoldDB" id="A0A927JEZ1"/>
<feature type="domain" description="Mce/MlaD" evidence="1">
    <location>
        <begin position="39"/>
        <end position="115"/>
    </location>
</feature>
<dbReference type="Pfam" id="PF11887">
    <property type="entry name" value="Mce4_CUP1"/>
    <property type="match status" value="1"/>
</dbReference>
<protein>
    <submittedName>
        <fullName evidence="3">MCE family protein</fullName>
    </submittedName>
</protein>
<evidence type="ECO:0000259" key="1">
    <source>
        <dbReference type="Pfam" id="PF02470"/>
    </source>
</evidence>
<dbReference type="EMBL" id="JACYWE010000016">
    <property type="protein sequence ID" value="MBD8507916.1"/>
    <property type="molecule type" value="Genomic_DNA"/>
</dbReference>
<sequence length="340" mass="36586">MKLSRGALIGLVVFLVLVLFTTFSVWQTLSPPVDGSEDRYEAEFSDITSLKPGDDVTLAGVRVGKVRGVSWEQQDDGRVNAVVEFGIEDHIELTEAATAQVKFADMLGVRYMGIVDPGGAPDLEPGGRFLTEGEPPTDVTELFNGFRPVFRIIDPPRLNELAASIIEALDGNTDVFEAMLLGMLDVANVTLARQAEIEVLAETLPDALKMINDRNDDVAAAIDGVANLTDKMASRNQDVIAVLDQGGSTMDKLATLLDTTMPDLQRSISAGTAVSQEWSANNAEYAQLLASLQRAAKAVNHYGEYGSWINIYMCNLTVRAGSAAVDPFSLVGGTQSEVCR</sequence>
<proteinExistence type="predicted"/>
<comment type="caution">
    <text evidence="3">The sequence shown here is derived from an EMBL/GenBank/DDBJ whole genome shotgun (WGS) entry which is preliminary data.</text>
</comment>
<feature type="domain" description="Mammalian cell entry C-terminal" evidence="2">
    <location>
        <begin position="131"/>
        <end position="314"/>
    </location>
</feature>
<evidence type="ECO:0000313" key="3">
    <source>
        <dbReference type="EMBL" id="MBD8507916.1"/>
    </source>
</evidence>